<protein>
    <submittedName>
        <fullName evidence="1">Uncharacterized protein</fullName>
    </submittedName>
</protein>
<sequence>MKLPLKTAAIEDLNKERRRQDKKWGVQRHPYPYWLAILTEEVGEVAQAI</sequence>
<evidence type="ECO:0000313" key="2">
    <source>
        <dbReference type="Proteomes" id="UP000198584"/>
    </source>
</evidence>
<name>A0A1H4H274_9BACI</name>
<reference evidence="1 2" key="1">
    <citation type="submission" date="2016-10" db="EMBL/GenBank/DDBJ databases">
        <authorList>
            <person name="de Groot N.N."/>
        </authorList>
    </citation>
    <scope>NUCLEOTIDE SEQUENCE [LARGE SCALE GENOMIC DNA]</scope>
    <source>
        <strain evidence="1 2">CCM7597</strain>
    </source>
</reference>
<accession>A0A1H4H274</accession>
<dbReference type="STRING" id="571932.SAMN05421743_12160"/>
<dbReference type="AlphaFoldDB" id="A0A1H4H274"/>
<dbReference type="RefSeq" id="WP_176791728.1">
    <property type="nucleotide sequence ID" value="NZ_FNQR01000021.1"/>
</dbReference>
<evidence type="ECO:0000313" key="1">
    <source>
        <dbReference type="EMBL" id="SEB15903.1"/>
    </source>
</evidence>
<gene>
    <name evidence="1" type="ORF">SAMN05421743_12160</name>
</gene>
<dbReference type="Proteomes" id="UP000198584">
    <property type="component" value="Unassembled WGS sequence"/>
</dbReference>
<dbReference type="EMBL" id="FNQR01000021">
    <property type="protein sequence ID" value="SEB15903.1"/>
    <property type="molecule type" value="Genomic_DNA"/>
</dbReference>
<organism evidence="1 2">
    <name type="scientific">Thalassobacillus cyri</name>
    <dbReference type="NCBI Taxonomy" id="571932"/>
    <lineage>
        <taxon>Bacteria</taxon>
        <taxon>Bacillati</taxon>
        <taxon>Bacillota</taxon>
        <taxon>Bacilli</taxon>
        <taxon>Bacillales</taxon>
        <taxon>Bacillaceae</taxon>
        <taxon>Thalassobacillus</taxon>
    </lineage>
</organism>
<proteinExistence type="predicted"/>
<keyword evidence="2" id="KW-1185">Reference proteome</keyword>